<feature type="transmembrane region" description="Helical" evidence="1">
    <location>
        <begin position="119"/>
        <end position="139"/>
    </location>
</feature>
<evidence type="ECO:0000313" key="2">
    <source>
        <dbReference type="EMBL" id="PWE28975.1"/>
    </source>
</evidence>
<organism evidence="2 3">
    <name type="scientific">Pararhodobacter marinus</name>
    <dbReference type="NCBI Taxonomy" id="2184063"/>
    <lineage>
        <taxon>Bacteria</taxon>
        <taxon>Pseudomonadati</taxon>
        <taxon>Pseudomonadota</taxon>
        <taxon>Alphaproteobacteria</taxon>
        <taxon>Rhodobacterales</taxon>
        <taxon>Paracoccaceae</taxon>
        <taxon>Pararhodobacter</taxon>
    </lineage>
</organism>
<proteinExistence type="predicted"/>
<feature type="transmembrane region" description="Helical" evidence="1">
    <location>
        <begin position="151"/>
        <end position="171"/>
    </location>
</feature>
<keyword evidence="1" id="KW-1133">Transmembrane helix</keyword>
<dbReference type="EMBL" id="QEYD01000005">
    <property type="protein sequence ID" value="PWE28975.1"/>
    <property type="molecule type" value="Genomic_DNA"/>
</dbReference>
<gene>
    <name evidence="2" type="ORF">C4N9_09145</name>
</gene>
<keyword evidence="1" id="KW-0472">Membrane</keyword>
<keyword evidence="1" id="KW-0812">Transmembrane</keyword>
<dbReference type="OrthoDB" id="2623652at2"/>
<evidence type="ECO:0000256" key="1">
    <source>
        <dbReference type="SAM" id="Phobius"/>
    </source>
</evidence>
<name>A0A2U2CAQ6_9RHOB</name>
<dbReference type="Proteomes" id="UP000244940">
    <property type="component" value="Unassembled WGS sequence"/>
</dbReference>
<dbReference type="InterPro" id="IPR013879">
    <property type="entry name" value="DUF1761"/>
</dbReference>
<feature type="transmembrane region" description="Helical" evidence="1">
    <location>
        <begin position="84"/>
        <end position="107"/>
    </location>
</feature>
<dbReference type="AlphaFoldDB" id="A0A2U2CAQ6"/>
<sequence length="172" mass="18127">MAGDSCCHNGGNRPVSQAAHRGNLCGPTVKEDTMISTAIAAINMWGVLAAAAFAFVFGGVYYGVLTPKFYAVAMGREGEPAANFSPLFIVGPFVCNIAMIVTTAILLQVTGAEAIAQAVTLGLLVAIGYLLPMCMMIAINPNFPKPFYYTALNMPYLLVSGVMYSTILTLMA</sequence>
<keyword evidence="3" id="KW-1185">Reference proteome</keyword>
<reference evidence="2 3" key="1">
    <citation type="submission" date="2018-05" db="EMBL/GenBank/DDBJ databases">
        <title>Pararhodobacter marina sp. nov., isolated from deep-sea water of the Indian Ocean.</title>
        <authorList>
            <person name="Lai Q.Sr."/>
            <person name="Liu X."/>
            <person name="Shao Z."/>
        </authorList>
    </citation>
    <scope>NUCLEOTIDE SEQUENCE [LARGE SCALE GENOMIC DNA]</scope>
    <source>
        <strain evidence="2 3">CIC4N-9</strain>
    </source>
</reference>
<comment type="caution">
    <text evidence="2">The sequence shown here is derived from an EMBL/GenBank/DDBJ whole genome shotgun (WGS) entry which is preliminary data.</text>
</comment>
<accession>A0A2U2CAQ6</accession>
<protein>
    <submittedName>
        <fullName evidence="2">DUF1761 domain-containing protein</fullName>
    </submittedName>
</protein>
<evidence type="ECO:0000313" key="3">
    <source>
        <dbReference type="Proteomes" id="UP000244940"/>
    </source>
</evidence>
<dbReference type="Pfam" id="PF08570">
    <property type="entry name" value="DUF1761"/>
    <property type="match status" value="1"/>
</dbReference>
<feature type="transmembrane region" description="Helical" evidence="1">
    <location>
        <begin position="44"/>
        <end position="64"/>
    </location>
</feature>